<dbReference type="NCBIfam" id="TIGR03573">
    <property type="entry name" value="WbuX"/>
    <property type="match status" value="1"/>
</dbReference>
<dbReference type="Proteomes" id="UP001147830">
    <property type="component" value="Unassembled WGS sequence"/>
</dbReference>
<sequence length="373" mass="43326">MTTATGQPALFWCKTCLNMSTRPRIEFNDQGRCNACQWSEEKKTFDWSSRMNELKALLEKHRSKTGEFDVVIPVSGGKDGSYVSHMLKHEFGMHPLAVTITPPLSFSIGDQNLQNYIASGYDTIQINPNQKVMQELNRRGFLEQGRPLYGWVIAILAGVIRTAANFGVNLVMYGEDGEIEYGGSTESKNRPVFTAEFMKRVYLEGQYEKTLRYLSSQQTYFWRFDADDQKLGNIECAHFSYFESWDPYRNYMIAKEHCGLQEKEESNTGTYTNFAQNDTCLYDLHTYLMYLKFGFGRATQDAGIDIRRGAMSRDQGVMLAQMYDNCYPEPFIEKYLDYYQISREIFDETIDKFANKDLFYKDGDRWMPKFEIV</sequence>
<reference evidence="1" key="2">
    <citation type="submission" date="2022-08" db="EMBL/GenBank/DDBJ databases">
        <authorList>
            <person name="Dong C."/>
        </authorList>
    </citation>
    <scope>NUCLEOTIDE SEQUENCE</scope>
    <source>
        <strain evidence="1">59MF3M-4</strain>
    </source>
</reference>
<dbReference type="InterPro" id="IPR020022">
    <property type="entry name" value="N-acetyl_sugar_amidoTrfase"/>
</dbReference>
<evidence type="ECO:0000313" key="2">
    <source>
        <dbReference type="Proteomes" id="UP001147830"/>
    </source>
</evidence>
<reference evidence="1" key="1">
    <citation type="journal article" date="2022" name="Front. Microbiol.">
        <title>Genome-based taxonomic rearrangement of Oceanobacter-related bacteria including the description of Thalassolituus hydrocarbonoclasticus sp. nov. and Thalassolituus pacificus sp. nov. and emended description of the genus Thalassolituus.</title>
        <authorList>
            <person name="Dong C."/>
            <person name="Wei L."/>
            <person name="Wang J."/>
            <person name="Lai Q."/>
            <person name="Huang Z."/>
            <person name="Shao Z."/>
        </authorList>
    </citation>
    <scope>NUCLEOTIDE SEQUENCE</scope>
    <source>
        <strain evidence="1">59MF3M-4</strain>
    </source>
</reference>
<accession>A0A9X3AR86</accession>
<dbReference type="EMBL" id="JAOANI010000002">
    <property type="protein sequence ID" value="MCT7357498.1"/>
    <property type="molecule type" value="Genomic_DNA"/>
</dbReference>
<protein>
    <submittedName>
        <fullName evidence="1">N-acetyl sugar amidotransferase</fullName>
    </submittedName>
</protein>
<evidence type="ECO:0000313" key="1">
    <source>
        <dbReference type="EMBL" id="MCT7357498.1"/>
    </source>
</evidence>
<dbReference type="AlphaFoldDB" id="A0A9X3AR86"/>
<keyword evidence="2" id="KW-1185">Reference proteome</keyword>
<organism evidence="1 2">
    <name type="scientific">Thalassolituus pacificus</name>
    <dbReference type="NCBI Taxonomy" id="2975440"/>
    <lineage>
        <taxon>Bacteria</taxon>
        <taxon>Pseudomonadati</taxon>
        <taxon>Pseudomonadota</taxon>
        <taxon>Gammaproteobacteria</taxon>
        <taxon>Oceanospirillales</taxon>
        <taxon>Oceanospirillaceae</taxon>
        <taxon>Thalassolituus</taxon>
    </lineage>
</organism>
<comment type="caution">
    <text evidence="1">The sequence shown here is derived from an EMBL/GenBank/DDBJ whole genome shotgun (WGS) entry which is preliminary data.</text>
</comment>
<gene>
    <name evidence="1" type="ORF">NYR02_00485</name>
</gene>
<dbReference type="RefSeq" id="WP_260974432.1">
    <property type="nucleotide sequence ID" value="NZ_JAOANI010000002.1"/>
</dbReference>
<dbReference type="SUPFAM" id="SSF52402">
    <property type="entry name" value="Adenine nucleotide alpha hydrolases-like"/>
    <property type="match status" value="1"/>
</dbReference>
<name>A0A9X3AR86_9GAMM</name>
<proteinExistence type="predicted"/>